<organism evidence="2 3">
    <name type="scientific">Actinacidiphila bryophytorum</name>
    <dbReference type="NCBI Taxonomy" id="1436133"/>
    <lineage>
        <taxon>Bacteria</taxon>
        <taxon>Bacillati</taxon>
        <taxon>Actinomycetota</taxon>
        <taxon>Actinomycetes</taxon>
        <taxon>Kitasatosporales</taxon>
        <taxon>Streptomycetaceae</taxon>
        <taxon>Actinacidiphila</taxon>
    </lineage>
</organism>
<keyword evidence="2" id="KW-0269">Exonuclease</keyword>
<keyword evidence="3" id="KW-1185">Reference proteome</keyword>
<dbReference type="AlphaFoldDB" id="A0A9W4H162"/>
<dbReference type="EMBL" id="CAJVAX010000017">
    <property type="protein sequence ID" value="CAG7640784.1"/>
    <property type="molecule type" value="Genomic_DNA"/>
</dbReference>
<feature type="region of interest" description="Disordered" evidence="1">
    <location>
        <begin position="1"/>
        <end position="72"/>
    </location>
</feature>
<sequence>MQARLKGQSPQEALGVPPGEALGAELRAQPTAGGKPTAHRKGHPPGARGTARPATMAGRSQGGGRTREGATG</sequence>
<keyword evidence="2" id="KW-0540">Nuclease</keyword>
<keyword evidence="2" id="KW-0378">Hydrolase</keyword>
<dbReference type="GO" id="GO:0004527">
    <property type="term" value="F:exonuclease activity"/>
    <property type="evidence" value="ECO:0007669"/>
    <property type="project" value="UniProtKB-KW"/>
</dbReference>
<evidence type="ECO:0000256" key="1">
    <source>
        <dbReference type="SAM" id="MobiDB-lite"/>
    </source>
</evidence>
<evidence type="ECO:0000313" key="3">
    <source>
        <dbReference type="Proteomes" id="UP001153328"/>
    </source>
</evidence>
<dbReference type="Proteomes" id="UP001153328">
    <property type="component" value="Unassembled WGS sequence"/>
</dbReference>
<comment type="caution">
    <text evidence="2">The sequence shown here is derived from an EMBL/GenBank/DDBJ whole genome shotgun (WGS) entry which is preliminary data.</text>
</comment>
<accession>A0A9W4H162</accession>
<reference evidence="2" key="1">
    <citation type="submission" date="2021-06" db="EMBL/GenBank/DDBJ databases">
        <authorList>
            <person name="Arsene-Ploetze F."/>
        </authorList>
    </citation>
    <scope>NUCLEOTIDE SEQUENCE</scope>
    <source>
        <strain evidence="2">SBRY1</strain>
    </source>
</reference>
<protein>
    <submittedName>
        <fullName evidence="2">Exonuclease SbcC</fullName>
    </submittedName>
</protein>
<name>A0A9W4H162_9ACTN</name>
<proteinExistence type="predicted"/>
<evidence type="ECO:0000313" key="2">
    <source>
        <dbReference type="EMBL" id="CAG7640784.1"/>
    </source>
</evidence>
<gene>
    <name evidence="2" type="ORF">SBRY_30464</name>
</gene>